<accession>A0ABW8VUK1</accession>
<name>A0ABW8VUK1_9BACI</name>
<dbReference type="SUPFAM" id="SSF47413">
    <property type="entry name" value="lambda repressor-like DNA-binding domains"/>
    <property type="match status" value="1"/>
</dbReference>
<protein>
    <submittedName>
        <fullName evidence="2">Helix-turn-helix domain-containing protein</fullName>
    </submittedName>
</protein>
<dbReference type="InterPro" id="IPR001387">
    <property type="entry name" value="Cro/C1-type_HTH"/>
</dbReference>
<gene>
    <name evidence="2" type="ORF">ACKA06_19905</name>
</gene>
<dbReference type="CDD" id="cd00093">
    <property type="entry name" value="HTH_XRE"/>
    <property type="match status" value="1"/>
</dbReference>
<dbReference type="InterPro" id="IPR041315">
    <property type="entry name" value="PlcR_TPR"/>
</dbReference>
<dbReference type="SUPFAM" id="SSF48452">
    <property type="entry name" value="TPR-like"/>
    <property type="match status" value="1"/>
</dbReference>
<proteinExistence type="predicted"/>
<evidence type="ECO:0000313" key="2">
    <source>
        <dbReference type="EMBL" id="MFL8939049.1"/>
    </source>
</evidence>
<evidence type="ECO:0000259" key="1">
    <source>
        <dbReference type="PROSITE" id="PS50943"/>
    </source>
</evidence>
<dbReference type="RefSeq" id="WP_411160474.1">
    <property type="nucleotide sequence ID" value="NZ_JBJOSA010000028.1"/>
</dbReference>
<dbReference type="SMART" id="SM00530">
    <property type="entry name" value="HTH_XRE"/>
    <property type="match status" value="1"/>
</dbReference>
<comment type="caution">
    <text evidence="2">The sequence shown here is derived from an EMBL/GenBank/DDBJ whole genome shotgun (WGS) entry which is preliminary data.</text>
</comment>
<organism evidence="2 3">
    <name type="scientific">Rossellomorea oryzaecorticis</name>
    <dbReference type="NCBI Taxonomy" id="1396505"/>
    <lineage>
        <taxon>Bacteria</taxon>
        <taxon>Bacillati</taxon>
        <taxon>Bacillota</taxon>
        <taxon>Bacilli</taxon>
        <taxon>Bacillales</taxon>
        <taxon>Bacillaceae</taxon>
        <taxon>Rossellomorea</taxon>
    </lineage>
</organism>
<reference evidence="2 3" key="1">
    <citation type="submission" date="2024-12" db="EMBL/GenBank/DDBJ databases">
        <authorList>
            <person name="Li X."/>
            <person name="Zhang D."/>
        </authorList>
    </citation>
    <scope>NUCLEOTIDE SEQUENCE [LARGE SCALE GENOMIC DNA]</scope>
    <source>
        <strain evidence="2 3">JCM19602</strain>
    </source>
</reference>
<sequence>MDYSAIGKKVRELRKAVGLTQGELAEGICTQALVSRIEKGDIYPSATALYQISVKLGVDVNYFFEIGTTPRLDYVLEVEKQLKRLRVNFKFDEIRELVKVEEKNPLFYKDNEKLQLLYWYKGIYAFEVEKDQGAAFAILDEAYNLTANQKKAMTEREMEILLCIGTFHSSLHEHAKAMDYYTQIESALKATEQLHDKTIKPRLFYNISRVLTRIGSYNESTGYCRKALNWCIQEELLWGIGELNYQIGYNFELVNDLEKALPYFKRALHMFELRQSEKNFVFLQKKISHINNELEMNP</sequence>
<dbReference type="InterPro" id="IPR011990">
    <property type="entry name" value="TPR-like_helical_dom_sf"/>
</dbReference>
<keyword evidence="3" id="KW-1185">Reference proteome</keyword>
<feature type="domain" description="HTH cro/C1-type" evidence="1">
    <location>
        <begin position="10"/>
        <end position="63"/>
    </location>
</feature>
<dbReference type="PROSITE" id="PS50943">
    <property type="entry name" value="HTH_CROC1"/>
    <property type="match status" value="1"/>
</dbReference>
<dbReference type="InterPro" id="IPR010982">
    <property type="entry name" value="Lambda_DNA-bd_dom_sf"/>
</dbReference>
<evidence type="ECO:0000313" key="3">
    <source>
        <dbReference type="Proteomes" id="UP001628668"/>
    </source>
</evidence>
<dbReference type="Pfam" id="PF18768">
    <property type="entry name" value="RNPP_C"/>
    <property type="match status" value="1"/>
</dbReference>
<dbReference type="Gene3D" id="1.25.40.10">
    <property type="entry name" value="Tetratricopeptide repeat domain"/>
    <property type="match status" value="1"/>
</dbReference>
<dbReference type="Proteomes" id="UP001628668">
    <property type="component" value="Unassembled WGS sequence"/>
</dbReference>
<dbReference type="PANTHER" id="PTHR37038">
    <property type="entry name" value="TRANSCRIPTIONAL REGULATOR-RELATED"/>
    <property type="match status" value="1"/>
</dbReference>
<dbReference type="Pfam" id="PF01381">
    <property type="entry name" value="HTH_3"/>
    <property type="match status" value="1"/>
</dbReference>
<dbReference type="InterPro" id="IPR053163">
    <property type="entry name" value="HTH-type_regulator_Rgg"/>
</dbReference>
<dbReference type="PANTHER" id="PTHR37038:SF14">
    <property type="entry name" value="TRANSCRIPTIONAL ACTIVATOR"/>
    <property type="match status" value="1"/>
</dbReference>
<dbReference type="EMBL" id="JBJOSA010000028">
    <property type="protein sequence ID" value="MFL8939049.1"/>
    <property type="molecule type" value="Genomic_DNA"/>
</dbReference>